<gene>
    <name evidence="2" type="ORF">Ga0074812_13668</name>
</gene>
<dbReference type="AlphaFoldDB" id="A0A0S4QXE7"/>
<dbReference type="Proteomes" id="UP000198802">
    <property type="component" value="Unassembled WGS sequence"/>
</dbReference>
<dbReference type="InterPro" id="IPR021527">
    <property type="entry name" value="DUF2795"/>
</dbReference>
<organism evidence="2 3">
    <name type="scientific">Parafrankia irregularis</name>
    <dbReference type="NCBI Taxonomy" id="795642"/>
    <lineage>
        <taxon>Bacteria</taxon>
        <taxon>Bacillati</taxon>
        <taxon>Actinomycetota</taxon>
        <taxon>Actinomycetes</taxon>
        <taxon>Frankiales</taxon>
        <taxon>Frankiaceae</taxon>
        <taxon>Parafrankia</taxon>
    </lineage>
</organism>
<dbReference type="EMBL" id="FAOZ01000036">
    <property type="protein sequence ID" value="CUU60205.1"/>
    <property type="molecule type" value="Genomic_DNA"/>
</dbReference>
<evidence type="ECO:0000313" key="3">
    <source>
        <dbReference type="Proteomes" id="UP000198802"/>
    </source>
</evidence>
<evidence type="ECO:0008006" key="4">
    <source>
        <dbReference type="Google" id="ProtNLM"/>
    </source>
</evidence>
<sequence length="141" mass="15486">MSMDRGSAKHGAVRDEVLAHEVAGYVRARRDTRVGEWRSPEPPAEDTSALAARPDGAGVLGSAPPGMTSVDVEERSELARWLGRAVFPAERNEVMDHLRHQHAPDRVIDEVGGAPEGVQFTSLGQLWRALRADAHVESRRY</sequence>
<reference evidence="3" key="1">
    <citation type="submission" date="2015-11" db="EMBL/GenBank/DDBJ databases">
        <authorList>
            <person name="Varghese N."/>
        </authorList>
    </citation>
    <scope>NUCLEOTIDE SEQUENCE [LARGE SCALE GENOMIC DNA]</scope>
    <source>
        <strain evidence="3">DSM 45899</strain>
    </source>
</reference>
<dbReference type="RefSeq" id="WP_091284848.1">
    <property type="nucleotide sequence ID" value="NZ_FAOZ01000036.1"/>
</dbReference>
<keyword evidence="3" id="KW-1185">Reference proteome</keyword>
<name>A0A0S4QXE7_9ACTN</name>
<proteinExistence type="predicted"/>
<accession>A0A0S4QXE7</accession>
<dbReference type="Pfam" id="PF11387">
    <property type="entry name" value="DUF2795"/>
    <property type="match status" value="1"/>
</dbReference>
<evidence type="ECO:0000313" key="2">
    <source>
        <dbReference type="EMBL" id="CUU60205.1"/>
    </source>
</evidence>
<evidence type="ECO:0000256" key="1">
    <source>
        <dbReference type="SAM" id="MobiDB-lite"/>
    </source>
</evidence>
<feature type="region of interest" description="Disordered" evidence="1">
    <location>
        <begin position="32"/>
        <end position="70"/>
    </location>
</feature>
<protein>
    <recommendedName>
        <fullName evidence="4">DUF2795 domain-containing protein</fullName>
    </recommendedName>
</protein>